<evidence type="ECO:0000313" key="2">
    <source>
        <dbReference type="Proteomes" id="UP000033966"/>
    </source>
</evidence>
<protein>
    <submittedName>
        <fullName evidence="1">Uncharacterized protein</fullName>
    </submittedName>
</protein>
<dbReference type="AlphaFoldDB" id="A0A0G1P1E2"/>
<comment type="caution">
    <text evidence="1">The sequence shown here is derived from an EMBL/GenBank/DDBJ whole genome shotgun (WGS) entry which is preliminary data.</text>
</comment>
<gene>
    <name evidence="1" type="ORF">UW92_C0042G0001</name>
</gene>
<reference evidence="1 2" key="1">
    <citation type="journal article" date="2015" name="Nature">
        <title>rRNA introns, odd ribosomes, and small enigmatic genomes across a large radiation of phyla.</title>
        <authorList>
            <person name="Brown C.T."/>
            <person name="Hug L.A."/>
            <person name="Thomas B.C."/>
            <person name="Sharon I."/>
            <person name="Castelle C.J."/>
            <person name="Singh A."/>
            <person name="Wilkins M.J."/>
            <person name="Williams K.H."/>
            <person name="Banfield J.F."/>
        </authorList>
    </citation>
    <scope>NUCLEOTIDE SEQUENCE [LARGE SCALE GENOMIC DNA]</scope>
</reference>
<dbReference type="Proteomes" id="UP000033966">
    <property type="component" value="Unassembled WGS sequence"/>
</dbReference>
<feature type="non-terminal residue" evidence="1">
    <location>
        <position position="42"/>
    </location>
</feature>
<proteinExistence type="predicted"/>
<sequence length="42" mass="4757">MTKIVDSCSFQTKSSEGRVFELEDGRILIGFLDPMHTPKIKT</sequence>
<dbReference type="EMBL" id="LCKF01000042">
    <property type="protein sequence ID" value="KKT90184.1"/>
    <property type="molecule type" value="Genomic_DNA"/>
</dbReference>
<accession>A0A0G1P1E2</accession>
<organism evidence="1 2">
    <name type="scientific">Candidatus Jorgensenbacteria bacterium GW2011_GWA2_45_13</name>
    <dbReference type="NCBI Taxonomy" id="1618662"/>
    <lineage>
        <taxon>Bacteria</taxon>
        <taxon>Candidatus Joergenseniibacteriota</taxon>
    </lineage>
</organism>
<evidence type="ECO:0000313" key="1">
    <source>
        <dbReference type="EMBL" id="KKT90184.1"/>
    </source>
</evidence>
<name>A0A0G1P1E2_9BACT</name>